<dbReference type="EMBL" id="JAHLFV010000098">
    <property type="protein sequence ID" value="MBU3849757.1"/>
    <property type="molecule type" value="Genomic_DNA"/>
</dbReference>
<evidence type="ECO:0008006" key="4">
    <source>
        <dbReference type="Google" id="ProtNLM"/>
    </source>
</evidence>
<protein>
    <recommendedName>
        <fullName evidence="4">Lipoprotein</fullName>
    </recommendedName>
</protein>
<feature type="signal peptide" evidence="1">
    <location>
        <begin position="1"/>
        <end position="26"/>
    </location>
</feature>
<evidence type="ECO:0000256" key="1">
    <source>
        <dbReference type="SAM" id="SignalP"/>
    </source>
</evidence>
<feature type="chain" id="PRO_5038450231" description="Lipoprotein" evidence="1">
    <location>
        <begin position="27"/>
        <end position="199"/>
    </location>
</feature>
<gene>
    <name evidence="2" type="ORF">IAA16_04250</name>
</gene>
<accession>A0A9E2L1K1</accession>
<reference evidence="2" key="1">
    <citation type="journal article" date="2021" name="PeerJ">
        <title>Extensive microbial diversity within the chicken gut microbiome revealed by metagenomics and culture.</title>
        <authorList>
            <person name="Gilroy R."/>
            <person name="Ravi A."/>
            <person name="Getino M."/>
            <person name="Pursley I."/>
            <person name="Horton D.L."/>
            <person name="Alikhan N.F."/>
            <person name="Baker D."/>
            <person name="Gharbi K."/>
            <person name="Hall N."/>
            <person name="Watson M."/>
            <person name="Adriaenssens E.M."/>
            <person name="Foster-Nyarko E."/>
            <person name="Jarju S."/>
            <person name="Secka A."/>
            <person name="Antonio M."/>
            <person name="Oren A."/>
            <person name="Chaudhuri R.R."/>
            <person name="La Ragione R."/>
            <person name="Hildebrand F."/>
            <person name="Pallen M.J."/>
        </authorList>
    </citation>
    <scope>NUCLEOTIDE SEQUENCE</scope>
    <source>
        <strain evidence="2">Gambia15-2214</strain>
    </source>
</reference>
<sequence length="199" mass="22699">MKKILFLYLILLLFSSCMSVSTGYFAKEPDFFLYPEQAILFTANIGDLQQNAQFEEILSTFFINNRYDKPYSLIKIDPLGEISDLPTLLDYLKKYDIQYIISVTLTNSETDYDYVPQAVHTDVYNYGGYVSANSYSTGGYYTSSTVKTFAVTVSDTNGNRYALFEVKSDDSLNLFDGDKELFEKIAQNIFENLTPNSLQ</sequence>
<dbReference type="Proteomes" id="UP000823914">
    <property type="component" value="Unassembled WGS sequence"/>
</dbReference>
<dbReference type="AlphaFoldDB" id="A0A9E2L1K1"/>
<evidence type="ECO:0000313" key="3">
    <source>
        <dbReference type="Proteomes" id="UP000823914"/>
    </source>
</evidence>
<comment type="caution">
    <text evidence="2">The sequence shown here is derived from an EMBL/GenBank/DDBJ whole genome shotgun (WGS) entry which is preliminary data.</text>
</comment>
<keyword evidence="1" id="KW-0732">Signal</keyword>
<reference evidence="2" key="2">
    <citation type="submission" date="2021-04" db="EMBL/GenBank/DDBJ databases">
        <authorList>
            <person name="Gilroy R."/>
        </authorList>
    </citation>
    <scope>NUCLEOTIDE SEQUENCE</scope>
    <source>
        <strain evidence="2">Gambia15-2214</strain>
    </source>
</reference>
<dbReference type="PROSITE" id="PS51257">
    <property type="entry name" value="PROKAR_LIPOPROTEIN"/>
    <property type="match status" value="1"/>
</dbReference>
<organism evidence="2 3">
    <name type="scientific">Candidatus Treponema excrementipullorum</name>
    <dbReference type="NCBI Taxonomy" id="2838768"/>
    <lineage>
        <taxon>Bacteria</taxon>
        <taxon>Pseudomonadati</taxon>
        <taxon>Spirochaetota</taxon>
        <taxon>Spirochaetia</taxon>
        <taxon>Spirochaetales</taxon>
        <taxon>Treponemataceae</taxon>
        <taxon>Treponema</taxon>
    </lineage>
</organism>
<evidence type="ECO:0000313" key="2">
    <source>
        <dbReference type="EMBL" id="MBU3849757.1"/>
    </source>
</evidence>
<proteinExistence type="predicted"/>
<name>A0A9E2L1K1_9SPIR</name>